<dbReference type="AlphaFoldDB" id="A0A3T1CY87"/>
<keyword evidence="1" id="KW-0472">Membrane</keyword>
<evidence type="ECO:0000256" key="1">
    <source>
        <dbReference type="SAM" id="Phobius"/>
    </source>
</evidence>
<evidence type="ECO:0000313" key="2">
    <source>
        <dbReference type="EMBL" id="BBI30806.1"/>
    </source>
</evidence>
<proteinExistence type="predicted"/>
<dbReference type="InterPro" id="IPR021359">
    <property type="entry name" value="DUF2812"/>
</dbReference>
<dbReference type="KEGG" id="cohn:KCTCHS21_02050"/>
<keyword evidence="1" id="KW-0812">Transmembrane</keyword>
<sequence length="200" mass="23865">MKKLRLFANLLKEEKWLNDRLAEGFACEKISSFGSYTFRQSNRKMVIRLDYQDYMSAEKFGEYKMTYSDFGWTHLKGSRWGSIQYWQKNADGRDEIFSDAGSQVAYYKRLIKYSLMTACLFYIYTMIMFKGNIFVALFDIKASYLTNGLWEMEGSKFWLGFLFETPFAMLRFLPAWICTVACIMFLYSYIQYNKKKNNYI</sequence>
<gene>
    <name evidence="2" type="ORF">KCTCHS21_02050</name>
</gene>
<dbReference type="EMBL" id="AP019400">
    <property type="protein sequence ID" value="BBI30806.1"/>
    <property type="molecule type" value="Genomic_DNA"/>
</dbReference>
<dbReference type="OrthoDB" id="8757095at2"/>
<evidence type="ECO:0008006" key="4">
    <source>
        <dbReference type="Google" id="ProtNLM"/>
    </source>
</evidence>
<dbReference type="Pfam" id="PF11193">
    <property type="entry name" value="DUF2812"/>
    <property type="match status" value="1"/>
</dbReference>
<organism evidence="2 3">
    <name type="scientific">Cohnella abietis</name>
    <dbReference type="NCBI Taxonomy" id="2507935"/>
    <lineage>
        <taxon>Bacteria</taxon>
        <taxon>Bacillati</taxon>
        <taxon>Bacillota</taxon>
        <taxon>Bacilli</taxon>
        <taxon>Bacillales</taxon>
        <taxon>Paenibacillaceae</taxon>
        <taxon>Cohnella</taxon>
    </lineage>
</organism>
<dbReference type="RefSeq" id="WP_130604729.1">
    <property type="nucleotide sequence ID" value="NZ_AP019400.1"/>
</dbReference>
<keyword evidence="3" id="KW-1185">Reference proteome</keyword>
<dbReference type="Proteomes" id="UP000289856">
    <property type="component" value="Chromosome"/>
</dbReference>
<keyword evidence="1" id="KW-1133">Transmembrane helix</keyword>
<feature type="transmembrane region" description="Helical" evidence="1">
    <location>
        <begin position="115"/>
        <end position="137"/>
    </location>
</feature>
<feature type="transmembrane region" description="Helical" evidence="1">
    <location>
        <begin position="157"/>
        <end position="190"/>
    </location>
</feature>
<reference evidence="2 3" key="1">
    <citation type="submission" date="2019-01" db="EMBL/GenBank/DDBJ databases">
        <title>Complete genome sequence of Cohnella hallensis HS21 isolated from Korean fir (Abies koreana) rhizospheric soil.</title>
        <authorList>
            <person name="Jiang L."/>
            <person name="Kang S.W."/>
            <person name="Kim S."/>
            <person name="Jung J."/>
            <person name="Kim C.Y."/>
            <person name="Kim D.H."/>
            <person name="Kim S.W."/>
            <person name="Lee J."/>
        </authorList>
    </citation>
    <scope>NUCLEOTIDE SEQUENCE [LARGE SCALE GENOMIC DNA]</scope>
    <source>
        <strain evidence="2 3">HS21</strain>
    </source>
</reference>
<protein>
    <recommendedName>
        <fullName evidence="4">DUF2812 domain-containing protein</fullName>
    </recommendedName>
</protein>
<accession>A0A3T1CY87</accession>
<name>A0A3T1CY87_9BACL</name>
<evidence type="ECO:0000313" key="3">
    <source>
        <dbReference type="Proteomes" id="UP000289856"/>
    </source>
</evidence>